<organism evidence="3">
    <name type="scientific">Aphanomyces astaci</name>
    <name type="common">Crayfish plague agent</name>
    <dbReference type="NCBI Taxonomy" id="112090"/>
    <lineage>
        <taxon>Eukaryota</taxon>
        <taxon>Sar</taxon>
        <taxon>Stramenopiles</taxon>
        <taxon>Oomycota</taxon>
        <taxon>Saprolegniomycetes</taxon>
        <taxon>Saprolegniales</taxon>
        <taxon>Verrucalvaceae</taxon>
        <taxon>Aphanomyces</taxon>
    </lineage>
</organism>
<feature type="transmembrane region" description="Helical" evidence="2">
    <location>
        <begin position="667"/>
        <end position="687"/>
    </location>
</feature>
<gene>
    <name evidence="3" type="ORF">H257_17016</name>
</gene>
<feature type="region of interest" description="Disordered" evidence="1">
    <location>
        <begin position="918"/>
        <end position="941"/>
    </location>
</feature>
<sequence>MNRVGPFDSASSPTPDPSFLDRHAGSSAYFGFVYLVATIGLSMWYLTILEPYMGNDLFWPQFNSTGTQTFVIDAFHLENNYVDSTTADHQPTPFSILDMAIQRDYSGSDTVVALKATYPRRMISEQLTSIEGAIQGIHTATSVASVLKLNTAYCWLDFDRLWPVAHTQGRLERCRDRYADNAAVYMESMLRIVPWNEWMAQSGSDFTASIATYLGQSDLGVRWLKSVPNAFVSVEVEAAYWRQKHMTTYRLQWGNLFMTGLDESIAIRNALGMVQYVLTYQVKPVFRQQVWTSVYMNWGIWNDMTGIVYTQLDHANVSLVRNSTDDFDLVVVYDTFASPSSGTVVSLLRSELGPTNSIDMYVVPRPPSALALLKSFQTMWTVLIEHHDPTLFAMFNAIPDTELDPVPPSWLDPLRVFYGGNPMCVFNTPTSYVQAPFGFDDTCTSAVRHTVSTSKWHVLFATMAVNLTIQSRQDDFNRTSVCDLCPTTSHTCLNVVHQAHTVYEQWQSTLSQIPLDLHEHFRRARDAFVAASNVSLIQFADDQGFVDGNYFDQSNLLVQPLVTTDDVAWNFLGWLHMYDWMTGTREVVSFEGNLQSLALLSTADVDHVYVPSNLEVPQRACKYVWYISVYVTFVLGGVAVILLMYAMGVATPGRPLLHFNRVVGCTWIGRPFLLVRGVAAIVMLSTSPVVLSTSMDGVAYLQGMPRSWVQTLVVAGEATWVAYVIQDVLLIVTDSYAKVYCPVATAITWVIYVVVDIATPVVAISTEIDRHCAFVNMDTHIACSSGVVEIGSSTRAQWLVAIALGSTLISLLLTWLAELLLYVSVIRSTVQSPIIFPGASAAFLPRTHGLPLESLDRIVCVMSGLLPFMFQNKQYVLDLKLWVVVPSSVLNYHLTSIPSAKTHFHQFIHVATKPNESCPEATEHCESNKLQQQHPPPQDQPHPVATTWKFVVLAGAGFVYMVGTSAASVSYLAVTQVNMANDFWWPNFNSSGTHLYLANWFNHQQLMHTTNVTAPAVASTLAKLEFASLDKYNDSNSPIQFTSFAATHAMYDMRMSLHAIVIGIRSMDGCKVPWISTQYCWVDFQQRWAMARSEARQLRCDTAYAANGAVYFESMARNLNWNQFNRCWGDAFDVAIRYDLNASDAGLDWLAASVDSTRGSSTSSSSRTSVSDEAGYWSREGIRHFTMQWQNFKSVGVVEYFQVVNAFGVAYDLTLKDTKSSFHLDTQTSRKLSWGLVGDFDAVTRYGLALGKSSLVRGSANYLYDGDQVPSPLEALMIANGTLVDFTVPVTNVFPVQVPSTALLLRQLIGPYGTIDAWHVPVPTSLQQFTASVTEFIVATLASKPAQVQTMWTTLPIVQVLRPTPPGLVDWNLVGGNLLCDYKWPRVAMFSFYGVSSACSSILAEHIDATAMSIVYSLVGVNAMYNDNVNLTAISQLAGDDDQAAADVLTMLSTTKRYVETNLSCDMTWTALQEQAQRVQAEVADMAIEIAQFAVPDETITSDTGYGIRPVVDIDIPPIIPPPININVSEEVVLITATQRRLEQGGGDPPPAQLYHMNVFDTNQAAFHLFAWSFMYDWVLGVREVVTFQGDVGRITLLSTASSRYQATSPQPLEIPTNVALYLRYATMYITGTIFAASVVATVYILVARGHIEGRNMFKLNRVAGIVYMGRPLLLLRSMAAMSVLSTATLELEQSSSGVLTYFIATSTRPLTVVGAVKMFLAAGEVSWFTFVLNDMFMVVTRQYTSPYAFKSSLIVWMASGVLSFASPVRDIATLRRDCMIRAVDFDMSCSAGTIEIGQWRRVAVLMALCVTWSGVCYAYERIRHPLLSVTEHVPSPFLCASAKWMYNTDSWMFHEVYYLDKASAALNGMLVVQVRATFYVLDVKSWRRFTIDVPGELRLSHTEPRAKELNVALPLTLYMY</sequence>
<feature type="transmembrane region" description="Helical" evidence="2">
    <location>
        <begin position="1748"/>
        <end position="1766"/>
    </location>
</feature>
<dbReference type="EMBL" id="KI913209">
    <property type="protein sequence ID" value="ETV66585.1"/>
    <property type="molecule type" value="Genomic_DNA"/>
</dbReference>
<keyword evidence="2" id="KW-0812">Transmembrane</keyword>
<dbReference type="GeneID" id="20819012"/>
<dbReference type="RefSeq" id="XP_009843956.1">
    <property type="nucleotide sequence ID" value="XM_009845654.1"/>
</dbReference>
<reference evidence="3" key="1">
    <citation type="submission" date="2013-12" db="EMBL/GenBank/DDBJ databases">
        <title>The Genome Sequence of Aphanomyces astaci APO3.</title>
        <authorList>
            <consortium name="The Broad Institute Genomics Platform"/>
            <person name="Russ C."/>
            <person name="Tyler B."/>
            <person name="van West P."/>
            <person name="Dieguez-Uribeondo J."/>
            <person name="Young S.K."/>
            <person name="Zeng Q."/>
            <person name="Gargeya S."/>
            <person name="Fitzgerald M."/>
            <person name="Abouelleil A."/>
            <person name="Alvarado L."/>
            <person name="Chapman S.B."/>
            <person name="Gainer-Dewar J."/>
            <person name="Goldberg J."/>
            <person name="Griggs A."/>
            <person name="Gujja S."/>
            <person name="Hansen M."/>
            <person name="Howarth C."/>
            <person name="Imamovic A."/>
            <person name="Ireland A."/>
            <person name="Larimer J."/>
            <person name="McCowan C."/>
            <person name="Murphy C."/>
            <person name="Pearson M."/>
            <person name="Poon T.W."/>
            <person name="Priest M."/>
            <person name="Roberts A."/>
            <person name="Saif S."/>
            <person name="Shea T."/>
            <person name="Sykes S."/>
            <person name="Wortman J."/>
            <person name="Nusbaum C."/>
            <person name="Birren B."/>
        </authorList>
    </citation>
    <scope>NUCLEOTIDE SEQUENCE [LARGE SCALE GENOMIC DNA]</scope>
    <source>
        <strain evidence="3">APO3</strain>
    </source>
</reference>
<evidence type="ECO:0000313" key="3">
    <source>
        <dbReference type="EMBL" id="ETV66585.1"/>
    </source>
</evidence>
<feature type="transmembrane region" description="Helical" evidence="2">
    <location>
        <begin position="950"/>
        <end position="973"/>
    </location>
</feature>
<feature type="transmembrane region" description="Helical" evidence="2">
    <location>
        <begin position="1710"/>
        <end position="1736"/>
    </location>
</feature>
<feature type="transmembrane region" description="Helical" evidence="2">
    <location>
        <begin position="28"/>
        <end position="46"/>
    </location>
</feature>
<feature type="transmembrane region" description="Helical" evidence="2">
    <location>
        <begin position="707"/>
        <end position="725"/>
    </location>
</feature>
<protein>
    <recommendedName>
        <fullName evidence="4">Transmembrane protein</fullName>
    </recommendedName>
</protein>
<keyword evidence="2" id="KW-0472">Membrane</keyword>
<name>W4FGN5_APHAT</name>
<dbReference type="OrthoDB" id="75649at2759"/>
<evidence type="ECO:0008006" key="4">
    <source>
        <dbReference type="Google" id="ProtNLM"/>
    </source>
</evidence>
<accession>W4FGN5</accession>
<evidence type="ECO:0000256" key="2">
    <source>
        <dbReference type="SAM" id="Phobius"/>
    </source>
</evidence>
<dbReference type="VEuPathDB" id="FungiDB:H257_17016"/>
<feature type="transmembrane region" description="Helical" evidence="2">
    <location>
        <begin position="1626"/>
        <end position="1647"/>
    </location>
</feature>
<keyword evidence="2" id="KW-1133">Transmembrane helix</keyword>
<proteinExistence type="predicted"/>
<evidence type="ECO:0000256" key="1">
    <source>
        <dbReference type="SAM" id="MobiDB-lite"/>
    </source>
</evidence>
<feature type="transmembrane region" description="Helical" evidence="2">
    <location>
        <begin position="623"/>
        <end position="646"/>
    </location>
</feature>
<feature type="transmembrane region" description="Helical" evidence="2">
    <location>
        <begin position="798"/>
        <end position="823"/>
    </location>
</feature>